<comment type="caution">
    <text evidence="4">The sequence shown here is derived from an EMBL/GenBank/DDBJ whole genome shotgun (WGS) entry which is preliminary data.</text>
</comment>
<protein>
    <submittedName>
        <fullName evidence="4">Serine phosphatase RsbU (Regulator of sigma subunit)</fullName>
    </submittedName>
</protein>
<evidence type="ECO:0000256" key="2">
    <source>
        <dbReference type="SAM" id="Phobius"/>
    </source>
</evidence>
<evidence type="ECO:0000256" key="1">
    <source>
        <dbReference type="ARBA" id="ARBA00022801"/>
    </source>
</evidence>
<dbReference type="Pfam" id="PF07228">
    <property type="entry name" value="SpoIIE"/>
    <property type="match status" value="1"/>
</dbReference>
<keyword evidence="2" id="KW-1133">Transmembrane helix</keyword>
<dbReference type="GO" id="GO:0016791">
    <property type="term" value="F:phosphatase activity"/>
    <property type="evidence" value="ECO:0007669"/>
    <property type="project" value="TreeGrafter"/>
</dbReference>
<feature type="transmembrane region" description="Helical" evidence="2">
    <location>
        <begin position="63"/>
        <end position="82"/>
    </location>
</feature>
<evidence type="ECO:0000313" key="4">
    <source>
        <dbReference type="EMBL" id="MBB6475220.1"/>
    </source>
</evidence>
<gene>
    <name evidence="4" type="ORF">BJ992_004651</name>
</gene>
<proteinExistence type="predicted"/>
<dbReference type="FunFam" id="3.60.40.10:FF:000058">
    <property type="entry name" value="Stage II sporulation protein E"/>
    <property type="match status" value="1"/>
</dbReference>
<accession>A0A7X0M844</accession>
<dbReference type="SMART" id="SM00331">
    <property type="entry name" value="PP2C_SIG"/>
    <property type="match status" value="1"/>
</dbReference>
<dbReference type="AlphaFoldDB" id="A0A7X0M844"/>
<feature type="transmembrane region" description="Helical" evidence="2">
    <location>
        <begin position="94"/>
        <end position="110"/>
    </location>
</feature>
<keyword evidence="2" id="KW-0812">Transmembrane</keyword>
<dbReference type="InterPro" id="IPR052016">
    <property type="entry name" value="Bact_Sigma-Reg"/>
</dbReference>
<keyword evidence="1" id="KW-0378">Hydrolase</keyword>
<keyword evidence="5" id="KW-1185">Reference proteome</keyword>
<dbReference type="PANTHER" id="PTHR43156:SF2">
    <property type="entry name" value="STAGE II SPORULATION PROTEIN E"/>
    <property type="match status" value="1"/>
</dbReference>
<dbReference type="InterPro" id="IPR036457">
    <property type="entry name" value="PPM-type-like_dom_sf"/>
</dbReference>
<feature type="domain" description="PPM-type phosphatase" evidence="3">
    <location>
        <begin position="143"/>
        <end position="366"/>
    </location>
</feature>
<evidence type="ECO:0000259" key="3">
    <source>
        <dbReference type="SMART" id="SM00331"/>
    </source>
</evidence>
<dbReference type="InterPro" id="IPR001932">
    <property type="entry name" value="PPM-type_phosphatase-like_dom"/>
</dbReference>
<evidence type="ECO:0000313" key="5">
    <source>
        <dbReference type="Proteomes" id="UP000555564"/>
    </source>
</evidence>
<organism evidence="4 5">
    <name type="scientific">Sphaerisporangium rubeum</name>
    <dbReference type="NCBI Taxonomy" id="321317"/>
    <lineage>
        <taxon>Bacteria</taxon>
        <taxon>Bacillati</taxon>
        <taxon>Actinomycetota</taxon>
        <taxon>Actinomycetes</taxon>
        <taxon>Streptosporangiales</taxon>
        <taxon>Streptosporangiaceae</taxon>
        <taxon>Sphaerisporangium</taxon>
    </lineage>
</organism>
<dbReference type="PANTHER" id="PTHR43156">
    <property type="entry name" value="STAGE II SPORULATION PROTEIN E-RELATED"/>
    <property type="match status" value="1"/>
</dbReference>
<keyword evidence="2" id="KW-0472">Membrane</keyword>
<name>A0A7X0M844_9ACTN</name>
<reference evidence="4 5" key="1">
    <citation type="submission" date="2020-08" db="EMBL/GenBank/DDBJ databases">
        <title>Sequencing the genomes of 1000 actinobacteria strains.</title>
        <authorList>
            <person name="Klenk H.-P."/>
        </authorList>
    </citation>
    <scope>NUCLEOTIDE SEQUENCE [LARGE SCALE GENOMIC DNA]</scope>
    <source>
        <strain evidence="4 5">DSM 44936</strain>
    </source>
</reference>
<sequence>MRPRVRMPGKHPVWRSSHALVVIPLALILLITVLELVTPREVRLTSLLVTAPAITASFAGPRLTALVGGLAIVAHLMLDLLNNLIGTLMTRGELLALIVVTVFLVVYSYVRDRHKQELIRVRSVSEAAQHALLRPLPDRLGPLRVASIYLAAEEEAQIGGDLYAAVRTPSGIRLVIGDVRGKGMMSVADAAQFLGAFREAARRRRTLAEVVSHLEESVAAEHAERVTQCPDVIENFITAAVLEVPDERPVLYMINCGHPPPLLLRPGEITYLGVSRPTVPLGLGELSHLSCQVAMFPFEQGDTLLLYTDGVVEARDPAGMFYPLAERVAKWQGDGPADLLDHVRADLLAYVGGTLGDDAAMVALQRATL</sequence>
<dbReference type="Proteomes" id="UP000555564">
    <property type="component" value="Unassembled WGS sequence"/>
</dbReference>
<dbReference type="Gene3D" id="3.60.40.10">
    <property type="entry name" value="PPM-type phosphatase domain"/>
    <property type="match status" value="1"/>
</dbReference>
<dbReference type="RefSeq" id="WP_221474945.1">
    <property type="nucleotide sequence ID" value="NZ_BAAALO010000047.1"/>
</dbReference>
<dbReference type="SUPFAM" id="SSF81606">
    <property type="entry name" value="PP2C-like"/>
    <property type="match status" value="1"/>
</dbReference>
<dbReference type="EMBL" id="JACHIU010000001">
    <property type="protein sequence ID" value="MBB6475220.1"/>
    <property type="molecule type" value="Genomic_DNA"/>
</dbReference>